<comment type="caution">
    <text evidence="1">The sequence shown here is derived from an EMBL/GenBank/DDBJ whole genome shotgun (WGS) entry which is preliminary data.</text>
</comment>
<accession>A0A178VWP0</accession>
<evidence type="ECO:0000313" key="1">
    <source>
        <dbReference type="EMBL" id="OAP09655.1"/>
    </source>
</evidence>
<gene>
    <name evidence="1" type="ordered locus">AXX17_At2g30850</name>
</gene>
<dbReference type="Proteomes" id="UP000078284">
    <property type="component" value="Chromosome 2"/>
</dbReference>
<evidence type="ECO:0000313" key="2">
    <source>
        <dbReference type="Proteomes" id="UP000078284"/>
    </source>
</evidence>
<sequence length="74" mass="8410">MCSVQNFLGFNPFPTANTATTPNGFTSFELPFQIYLLQRGLCFRFSYYGDDVKKWLEDSNLASYSNFVSTQSVS</sequence>
<protein>
    <submittedName>
        <fullName evidence="1">Uncharacterized protein</fullName>
    </submittedName>
</protein>
<dbReference type="AlphaFoldDB" id="A0A178VWP0"/>
<dbReference type="EMBL" id="LUHQ01000002">
    <property type="protein sequence ID" value="OAP09655.1"/>
    <property type="molecule type" value="Genomic_DNA"/>
</dbReference>
<proteinExistence type="predicted"/>
<reference evidence="2" key="1">
    <citation type="journal article" date="2016" name="Proc. Natl. Acad. Sci. U.S.A.">
        <title>Chromosome-level assembly of Arabidopsis thaliana Ler reveals the extent of translocation and inversion polymorphisms.</title>
        <authorList>
            <person name="Zapata L."/>
            <person name="Ding J."/>
            <person name="Willing E.M."/>
            <person name="Hartwig B."/>
            <person name="Bezdan D."/>
            <person name="Jiao W.B."/>
            <person name="Patel V."/>
            <person name="Velikkakam James G."/>
            <person name="Koornneef M."/>
            <person name="Ossowski S."/>
            <person name="Schneeberger K."/>
        </authorList>
    </citation>
    <scope>NUCLEOTIDE SEQUENCE [LARGE SCALE GENOMIC DNA]</scope>
    <source>
        <strain evidence="2">cv. Landsberg erecta</strain>
    </source>
</reference>
<name>A0A178VWP0_ARATH</name>
<organism evidence="1 2">
    <name type="scientific">Arabidopsis thaliana</name>
    <name type="common">Mouse-ear cress</name>
    <dbReference type="NCBI Taxonomy" id="3702"/>
    <lineage>
        <taxon>Eukaryota</taxon>
        <taxon>Viridiplantae</taxon>
        <taxon>Streptophyta</taxon>
        <taxon>Embryophyta</taxon>
        <taxon>Tracheophyta</taxon>
        <taxon>Spermatophyta</taxon>
        <taxon>Magnoliopsida</taxon>
        <taxon>eudicotyledons</taxon>
        <taxon>Gunneridae</taxon>
        <taxon>Pentapetalae</taxon>
        <taxon>rosids</taxon>
        <taxon>malvids</taxon>
        <taxon>Brassicales</taxon>
        <taxon>Brassicaceae</taxon>
        <taxon>Camelineae</taxon>
        <taxon>Arabidopsis</taxon>
    </lineage>
</organism>